<evidence type="ECO:0000313" key="1">
    <source>
        <dbReference type="EMBL" id="CAB4168895.1"/>
    </source>
</evidence>
<dbReference type="EMBL" id="LR796841">
    <property type="protein sequence ID" value="CAB4168895.1"/>
    <property type="molecule type" value="Genomic_DNA"/>
</dbReference>
<accession>A0A6J5PIA0</accession>
<protein>
    <submittedName>
        <fullName evidence="1">Uncharacterized protein</fullName>
    </submittedName>
</protein>
<sequence>MDNVELWKLARRDPAAARRMFDDVPSTRKLPPAVVQAMLADRRPYREIAADFGVSYDTVQSVKLRRTHAQVPFAGEPALDGARAALEPLAAKYGISLRQLIVGLWKSRV</sequence>
<dbReference type="EMBL" id="LR797364">
    <property type="protein sequence ID" value="CAB4210520.1"/>
    <property type="molecule type" value="Genomic_DNA"/>
</dbReference>
<gene>
    <name evidence="2" type="ORF">UFOVP1413_25</name>
    <name evidence="1" type="ORF">UFOVP893_14</name>
</gene>
<name>A0A6J5PIA0_9CAUD</name>
<evidence type="ECO:0000313" key="2">
    <source>
        <dbReference type="EMBL" id="CAB4210520.1"/>
    </source>
</evidence>
<reference evidence="1" key="1">
    <citation type="submission" date="2020-05" db="EMBL/GenBank/DDBJ databases">
        <authorList>
            <person name="Chiriac C."/>
            <person name="Salcher M."/>
            <person name="Ghai R."/>
            <person name="Kavagutti S V."/>
        </authorList>
    </citation>
    <scope>NUCLEOTIDE SEQUENCE</scope>
</reference>
<proteinExistence type="predicted"/>
<organism evidence="1">
    <name type="scientific">uncultured Caudovirales phage</name>
    <dbReference type="NCBI Taxonomy" id="2100421"/>
    <lineage>
        <taxon>Viruses</taxon>
        <taxon>Duplodnaviria</taxon>
        <taxon>Heunggongvirae</taxon>
        <taxon>Uroviricota</taxon>
        <taxon>Caudoviricetes</taxon>
        <taxon>Peduoviridae</taxon>
        <taxon>Maltschvirus</taxon>
        <taxon>Maltschvirus maltsch</taxon>
    </lineage>
</organism>